<feature type="transmembrane region" description="Helical" evidence="8">
    <location>
        <begin position="383"/>
        <end position="400"/>
    </location>
</feature>
<feature type="transmembrane region" description="Helical" evidence="8">
    <location>
        <begin position="144"/>
        <end position="162"/>
    </location>
</feature>
<keyword evidence="6 8" id="KW-0472">Membrane</keyword>
<sequence>MVYPMSEETSDCEQFGHDRTGPETISMPFPDVSMPSMPRAAQATTAATRLSAGDISARLDRLPPTRTVWKLVVLLSLGFFFELYDLLYTGYIAPGLVKSGILTPTTPGLFGTTGVASFIAALFSGLFIGTIACGFLADRFGRRAVFTGSLLWYTVANVIMAFQETATGVNFWRFVVGLGIGVELVTIGTYIAELVPKQIRGRAFACEQAVGFTAVPVVALLAYWLVPREFLGLEGWRWVVLIGAHGAVFVWWIRRALPESPRWLAQKGRLDEADRVLSALEAQVEREYGRPLPAPGVPEPVVPKSAFRDMWVPPYRKRAIMMILFNIFQTVGFYGFANWVPTLLIKQGITVTTSLAYSSVIALAAPVGPLIGLWMADKVERKHAIVWTAGIGIVCGMVFSQVTSSVMLIAMGIGLTLANNIMSYSYHAYQTELFPTGIRARAVGFVYSWSRFSAIFTAFLIASVLRNFGVTGVFAFISCAMLIVMLAIGLMGPRTKDIALEKISQ</sequence>
<comment type="similarity">
    <text evidence="2">Belongs to the major facilitator superfamily. Sugar transporter (TC 2.A.1.1) family.</text>
</comment>
<accession>A0A239SES3</accession>
<dbReference type="PROSITE" id="PS50850">
    <property type="entry name" value="MFS"/>
    <property type="match status" value="1"/>
</dbReference>
<dbReference type="GO" id="GO:0016020">
    <property type="term" value="C:membrane"/>
    <property type="evidence" value="ECO:0007669"/>
    <property type="project" value="UniProtKB-SubCell"/>
</dbReference>
<dbReference type="PANTHER" id="PTHR23511">
    <property type="entry name" value="SYNAPTIC VESICLE GLYCOPROTEIN 2"/>
    <property type="match status" value="1"/>
</dbReference>
<keyword evidence="11" id="KW-1185">Reference proteome</keyword>
<dbReference type="AlphaFoldDB" id="A0A239SES3"/>
<feature type="transmembrane region" description="Helical" evidence="8">
    <location>
        <begin position="438"/>
        <end position="462"/>
    </location>
</feature>
<protein>
    <submittedName>
        <fullName evidence="10">Inner membrane metabolite transport protein ydjE</fullName>
    </submittedName>
</protein>
<evidence type="ECO:0000256" key="7">
    <source>
        <dbReference type="SAM" id="MobiDB-lite"/>
    </source>
</evidence>
<evidence type="ECO:0000313" key="10">
    <source>
        <dbReference type="EMBL" id="SNU83153.1"/>
    </source>
</evidence>
<feature type="transmembrane region" description="Helical" evidence="8">
    <location>
        <begin position="68"/>
        <end position="93"/>
    </location>
</feature>
<proteinExistence type="inferred from homology"/>
<dbReference type="CDD" id="cd17316">
    <property type="entry name" value="MFS_SV2_like"/>
    <property type="match status" value="1"/>
</dbReference>
<gene>
    <name evidence="10" type="primary">ydjE_2</name>
    <name evidence="10" type="ORF">SAMEA4530655_01337</name>
</gene>
<dbReference type="EMBL" id="LT906435">
    <property type="protein sequence ID" value="SNU83153.1"/>
    <property type="molecule type" value="Genomic_DNA"/>
</dbReference>
<feature type="transmembrane region" description="Helical" evidence="8">
    <location>
        <begin position="174"/>
        <end position="192"/>
    </location>
</feature>
<name>A0A239SES3_9BURK</name>
<feature type="transmembrane region" description="Helical" evidence="8">
    <location>
        <begin position="406"/>
        <end position="426"/>
    </location>
</feature>
<keyword evidence="5 8" id="KW-1133">Transmembrane helix</keyword>
<feature type="transmembrane region" description="Helical" evidence="8">
    <location>
        <begin position="113"/>
        <end position="137"/>
    </location>
</feature>
<dbReference type="Proteomes" id="UP000215126">
    <property type="component" value="Chromosome 1"/>
</dbReference>
<evidence type="ECO:0000256" key="2">
    <source>
        <dbReference type="ARBA" id="ARBA00010992"/>
    </source>
</evidence>
<reference evidence="10 11" key="1">
    <citation type="submission" date="2017-06" db="EMBL/GenBank/DDBJ databases">
        <authorList>
            <consortium name="Pathogen Informatics"/>
        </authorList>
    </citation>
    <scope>NUCLEOTIDE SEQUENCE [LARGE SCALE GENOMIC DNA]</scope>
    <source>
        <strain evidence="10 11">NCTC13161</strain>
    </source>
</reference>
<feature type="transmembrane region" description="Helical" evidence="8">
    <location>
        <begin position="468"/>
        <end position="492"/>
    </location>
</feature>
<dbReference type="Gene3D" id="1.20.1250.20">
    <property type="entry name" value="MFS general substrate transporter like domains"/>
    <property type="match status" value="1"/>
</dbReference>
<evidence type="ECO:0000256" key="4">
    <source>
        <dbReference type="ARBA" id="ARBA00022692"/>
    </source>
</evidence>
<dbReference type="InterPro" id="IPR005828">
    <property type="entry name" value="MFS_sugar_transport-like"/>
</dbReference>
<dbReference type="Pfam" id="PF00083">
    <property type="entry name" value="Sugar_tr"/>
    <property type="match status" value="1"/>
</dbReference>
<comment type="subcellular location">
    <subcellularLocation>
        <location evidence="1">Membrane</location>
        <topology evidence="1">Multi-pass membrane protein</topology>
    </subcellularLocation>
</comment>
<evidence type="ECO:0000256" key="1">
    <source>
        <dbReference type="ARBA" id="ARBA00004141"/>
    </source>
</evidence>
<evidence type="ECO:0000256" key="8">
    <source>
        <dbReference type="SAM" id="Phobius"/>
    </source>
</evidence>
<evidence type="ECO:0000313" key="11">
    <source>
        <dbReference type="Proteomes" id="UP000215126"/>
    </source>
</evidence>
<dbReference type="InterPro" id="IPR020846">
    <property type="entry name" value="MFS_dom"/>
</dbReference>
<feature type="transmembrane region" description="Helical" evidence="8">
    <location>
        <begin position="319"/>
        <end position="337"/>
    </location>
</feature>
<dbReference type="SUPFAM" id="SSF103473">
    <property type="entry name" value="MFS general substrate transporter"/>
    <property type="match status" value="1"/>
</dbReference>
<feature type="region of interest" description="Disordered" evidence="7">
    <location>
        <begin position="1"/>
        <end position="20"/>
    </location>
</feature>
<evidence type="ECO:0000256" key="5">
    <source>
        <dbReference type="ARBA" id="ARBA00022989"/>
    </source>
</evidence>
<dbReference type="STRING" id="93222.NA29_10980"/>
<evidence type="ECO:0000259" key="9">
    <source>
        <dbReference type="PROSITE" id="PS50850"/>
    </source>
</evidence>
<keyword evidence="3" id="KW-0813">Transport</keyword>
<dbReference type="InterPro" id="IPR005829">
    <property type="entry name" value="Sugar_transporter_CS"/>
</dbReference>
<evidence type="ECO:0000256" key="3">
    <source>
        <dbReference type="ARBA" id="ARBA00022448"/>
    </source>
</evidence>
<organism evidence="10 11">
    <name type="scientific">Pandoraea sputorum</name>
    <dbReference type="NCBI Taxonomy" id="93222"/>
    <lineage>
        <taxon>Bacteria</taxon>
        <taxon>Pseudomonadati</taxon>
        <taxon>Pseudomonadota</taxon>
        <taxon>Betaproteobacteria</taxon>
        <taxon>Burkholderiales</taxon>
        <taxon>Burkholderiaceae</taxon>
        <taxon>Pandoraea</taxon>
    </lineage>
</organism>
<keyword evidence="4 8" id="KW-0812">Transmembrane</keyword>
<dbReference type="InterPro" id="IPR036259">
    <property type="entry name" value="MFS_trans_sf"/>
</dbReference>
<feature type="transmembrane region" description="Helical" evidence="8">
    <location>
        <begin position="204"/>
        <end position="224"/>
    </location>
</feature>
<dbReference type="PROSITE" id="PS00217">
    <property type="entry name" value="SUGAR_TRANSPORT_2"/>
    <property type="match status" value="1"/>
</dbReference>
<feature type="transmembrane region" description="Helical" evidence="8">
    <location>
        <begin position="357"/>
        <end position="376"/>
    </location>
</feature>
<evidence type="ECO:0000256" key="6">
    <source>
        <dbReference type="ARBA" id="ARBA00023136"/>
    </source>
</evidence>
<feature type="transmembrane region" description="Helical" evidence="8">
    <location>
        <begin position="236"/>
        <end position="253"/>
    </location>
</feature>
<feature type="domain" description="Major facilitator superfamily (MFS) profile" evidence="9">
    <location>
        <begin position="71"/>
        <end position="496"/>
    </location>
</feature>
<dbReference type="GO" id="GO:0022857">
    <property type="term" value="F:transmembrane transporter activity"/>
    <property type="evidence" value="ECO:0007669"/>
    <property type="project" value="InterPro"/>
</dbReference>
<dbReference type="PANTHER" id="PTHR23511:SF34">
    <property type="entry name" value="SYNAPTIC VESICLE GLYCOPROTEIN 2"/>
    <property type="match status" value="1"/>
</dbReference>